<evidence type="ECO:0000313" key="4">
    <source>
        <dbReference type="Proteomes" id="UP000002630"/>
    </source>
</evidence>
<dbReference type="InParanoid" id="D8LC59"/>
<feature type="region of interest" description="Disordered" evidence="1">
    <location>
        <begin position="187"/>
        <end position="207"/>
    </location>
</feature>
<sequence>MVHGTAMQPRNIEGPQRSEEDGERTQWLKLGGWTVLGLAAFWALCVVSWWTVRDIPGAWVGESSKSAVMKEKLRQRRDSPSISSAKLVSVAGEAAAGLEMWTSLGGGENVAVVGAGLVAEFQELQYDMGVLQESLAKSRSVGSVVGLVSWDLNKAQALLKEDQAVLVEQGRQVHALARGVLQEHQEYQGSRDDVRADGEGRSKRQAGEELELMNKLTYGLGEANVQEILGRLQEVESEVNAAVATQEAEEMAARYAAAAEATREQRGGGGRGGRPAEVSDEDIARVVEEVVLSVDTPSSPDSCVTVDLARNLTRAELERFGADRTGIPDYAMGPAGAHVISRMTSETYEPAGTSR</sequence>
<protein>
    <submittedName>
        <fullName evidence="3">Uncharacterized protein</fullName>
    </submittedName>
</protein>
<keyword evidence="4" id="KW-1185">Reference proteome</keyword>
<keyword evidence="2" id="KW-0812">Transmembrane</keyword>
<feature type="region of interest" description="Disordered" evidence="1">
    <location>
        <begin position="1"/>
        <end position="23"/>
    </location>
</feature>
<keyword evidence="2" id="KW-0472">Membrane</keyword>
<name>D8LC59_ECTSI</name>
<feature type="transmembrane region" description="Helical" evidence="2">
    <location>
        <begin position="30"/>
        <end position="50"/>
    </location>
</feature>
<evidence type="ECO:0000313" key="3">
    <source>
        <dbReference type="EMBL" id="CBN79242.1"/>
    </source>
</evidence>
<proteinExistence type="predicted"/>
<organism evidence="3 4">
    <name type="scientific">Ectocarpus siliculosus</name>
    <name type="common">Brown alga</name>
    <name type="synonym">Conferva siliculosa</name>
    <dbReference type="NCBI Taxonomy" id="2880"/>
    <lineage>
        <taxon>Eukaryota</taxon>
        <taxon>Sar</taxon>
        <taxon>Stramenopiles</taxon>
        <taxon>Ochrophyta</taxon>
        <taxon>PX clade</taxon>
        <taxon>Phaeophyceae</taxon>
        <taxon>Ectocarpales</taxon>
        <taxon>Ectocarpaceae</taxon>
        <taxon>Ectocarpus</taxon>
    </lineage>
</organism>
<keyword evidence="2" id="KW-1133">Transmembrane helix</keyword>
<accession>D8LC59</accession>
<dbReference type="EMBL" id="FN649733">
    <property type="protein sequence ID" value="CBN79242.1"/>
    <property type="molecule type" value="Genomic_DNA"/>
</dbReference>
<reference evidence="3 4" key="1">
    <citation type="journal article" date="2010" name="Nature">
        <title>The Ectocarpus genome and the independent evolution of multicellularity in brown algae.</title>
        <authorList>
            <person name="Cock J.M."/>
            <person name="Sterck L."/>
            <person name="Rouze P."/>
            <person name="Scornet D."/>
            <person name="Allen A.E."/>
            <person name="Amoutzias G."/>
            <person name="Anthouard V."/>
            <person name="Artiguenave F."/>
            <person name="Aury J.M."/>
            <person name="Badger J.H."/>
            <person name="Beszteri B."/>
            <person name="Billiau K."/>
            <person name="Bonnet E."/>
            <person name="Bothwell J.H."/>
            <person name="Bowler C."/>
            <person name="Boyen C."/>
            <person name="Brownlee C."/>
            <person name="Carrano C.J."/>
            <person name="Charrier B."/>
            <person name="Cho G.Y."/>
            <person name="Coelho S.M."/>
            <person name="Collen J."/>
            <person name="Corre E."/>
            <person name="Da Silva C."/>
            <person name="Delage L."/>
            <person name="Delaroque N."/>
            <person name="Dittami S.M."/>
            <person name="Doulbeau S."/>
            <person name="Elias M."/>
            <person name="Farnham G."/>
            <person name="Gachon C.M."/>
            <person name="Gschloessl B."/>
            <person name="Heesch S."/>
            <person name="Jabbari K."/>
            <person name="Jubin C."/>
            <person name="Kawai H."/>
            <person name="Kimura K."/>
            <person name="Kloareg B."/>
            <person name="Kupper F.C."/>
            <person name="Lang D."/>
            <person name="Le Bail A."/>
            <person name="Leblanc C."/>
            <person name="Lerouge P."/>
            <person name="Lohr M."/>
            <person name="Lopez P.J."/>
            <person name="Martens C."/>
            <person name="Maumus F."/>
            <person name="Michel G."/>
            <person name="Miranda-Saavedra D."/>
            <person name="Morales J."/>
            <person name="Moreau H."/>
            <person name="Motomura T."/>
            <person name="Nagasato C."/>
            <person name="Napoli C.A."/>
            <person name="Nelson D.R."/>
            <person name="Nyvall-Collen P."/>
            <person name="Peters A.F."/>
            <person name="Pommier C."/>
            <person name="Potin P."/>
            <person name="Poulain J."/>
            <person name="Quesneville H."/>
            <person name="Read B."/>
            <person name="Rensing S.A."/>
            <person name="Ritter A."/>
            <person name="Rousvoal S."/>
            <person name="Samanta M."/>
            <person name="Samson G."/>
            <person name="Schroeder D.C."/>
            <person name="Segurens B."/>
            <person name="Strittmatter M."/>
            <person name="Tonon T."/>
            <person name="Tregear J.W."/>
            <person name="Valentin K."/>
            <person name="von Dassow P."/>
            <person name="Yamagishi T."/>
            <person name="Van de Peer Y."/>
            <person name="Wincker P."/>
        </authorList>
    </citation>
    <scope>NUCLEOTIDE SEQUENCE [LARGE SCALE GENOMIC DNA]</scope>
    <source>
        <strain evidence="4">Ec32 / CCAP1310/4</strain>
    </source>
</reference>
<dbReference type="Gene3D" id="2.60.120.260">
    <property type="entry name" value="Galactose-binding domain-like"/>
    <property type="match status" value="1"/>
</dbReference>
<evidence type="ECO:0000256" key="2">
    <source>
        <dbReference type="SAM" id="Phobius"/>
    </source>
</evidence>
<dbReference type="AlphaFoldDB" id="D8LC59"/>
<evidence type="ECO:0000256" key="1">
    <source>
        <dbReference type="SAM" id="MobiDB-lite"/>
    </source>
</evidence>
<dbReference type="OrthoDB" id="342281at2759"/>
<dbReference type="Proteomes" id="UP000002630">
    <property type="component" value="Linkage Group LG08"/>
</dbReference>
<dbReference type="EMBL" id="FN647683">
    <property type="protein sequence ID" value="CBN79242.1"/>
    <property type="molecule type" value="Genomic_DNA"/>
</dbReference>
<gene>
    <name evidence="3" type="ORF">Esi_0010_0188</name>
</gene>